<protein>
    <submittedName>
        <fullName evidence="2">Tetratricopeptide repeat protein</fullName>
    </submittedName>
</protein>
<comment type="caution">
    <text evidence="2">The sequence shown here is derived from an EMBL/GenBank/DDBJ whole genome shotgun (WGS) entry which is preliminary data.</text>
</comment>
<keyword evidence="1" id="KW-0802">TPR repeat</keyword>
<evidence type="ECO:0000313" key="3">
    <source>
        <dbReference type="Proteomes" id="UP000491168"/>
    </source>
</evidence>
<feature type="repeat" description="TPR" evidence="1">
    <location>
        <begin position="67"/>
        <end position="100"/>
    </location>
</feature>
<dbReference type="SUPFAM" id="SSF48452">
    <property type="entry name" value="TPR-like"/>
    <property type="match status" value="2"/>
</dbReference>
<name>A0A6A1JYZ0_9BACE</name>
<accession>A0A6A1JYZ0</accession>
<dbReference type="EMBL" id="VVYF01000026">
    <property type="protein sequence ID" value="KAA5486746.1"/>
    <property type="molecule type" value="Genomic_DNA"/>
</dbReference>
<dbReference type="SMART" id="SM00028">
    <property type="entry name" value="TPR"/>
    <property type="match status" value="4"/>
</dbReference>
<dbReference type="Proteomes" id="UP000491168">
    <property type="component" value="Unassembled WGS sequence"/>
</dbReference>
<reference evidence="2 3" key="1">
    <citation type="journal article" date="2019" name="Nat. Med.">
        <title>A library of human gut bacterial isolates paired with longitudinal multiomics data enables mechanistic microbiome research.</title>
        <authorList>
            <person name="Poyet M."/>
            <person name="Groussin M."/>
            <person name="Gibbons S.M."/>
            <person name="Avila-Pacheco J."/>
            <person name="Jiang X."/>
            <person name="Kearney S.M."/>
            <person name="Perrotta A.R."/>
            <person name="Berdy B."/>
            <person name="Zhao S."/>
            <person name="Lieberman T.D."/>
            <person name="Swanson P.K."/>
            <person name="Smith M."/>
            <person name="Roesemann S."/>
            <person name="Alexander J.E."/>
            <person name="Rich S.A."/>
            <person name="Livny J."/>
            <person name="Vlamakis H."/>
            <person name="Clish C."/>
            <person name="Bullock K."/>
            <person name="Deik A."/>
            <person name="Scott J."/>
            <person name="Pierce K.A."/>
            <person name="Xavier R.J."/>
            <person name="Alm E.J."/>
        </authorList>
    </citation>
    <scope>NUCLEOTIDE SEQUENCE [LARGE SCALE GENOMIC DNA]</scope>
    <source>
        <strain evidence="2 3">BIOML-A21</strain>
    </source>
</reference>
<gene>
    <name evidence="2" type="ORF">F2Y35_20695</name>
</gene>
<organism evidence="2 3">
    <name type="scientific">Bacteroides caccae</name>
    <dbReference type="NCBI Taxonomy" id="47678"/>
    <lineage>
        <taxon>Bacteria</taxon>
        <taxon>Pseudomonadati</taxon>
        <taxon>Bacteroidota</taxon>
        <taxon>Bacteroidia</taxon>
        <taxon>Bacteroidales</taxon>
        <taxon>Bacteroidaceae</taxon>
        <taxon>Bacteroides</taxon>
    </lineage>
</organism>
<proteinExistence type="predicted"/>
<dbReference type="PROSITE" id="PS50005">
    <property type="entry name" value="TPR"/>
    <property type="match status" value="1"/>
</dbReference>
<dbReference type="AlphaFoldDB" id="A0A6A1JYZ0"/>
<sequence length="506" mass="58443">MEVSPNSALSILESISSPQKLSRADRALYALLLTQARHKNYVPLDDDSLIKAAVDYYGDRDKSLRAAQAHYYWGATYRDMGRTSFAVEEYLKAIRLMPEQNEFLAMIYDNLAECYEEEDLDDVAMEAYRKAYQILKGGVGQIYPLRGMARVFLLQNEKDSALYYYQQALDCAVAVQDSALIGALYHDFAMLYDEQKDYILADKYVSKAIMIMGQDEAANACLLKAKIMLNLDKLDSASYFFNKNVDQLGVNGKVVCYNGMYQVAKKKGEWETAVKNIDMYKILYDSIQIMADNEELNRLMDKHQLEEHKRTLSEHAQTLFVSLVSIFLSLTIICIFCFMWNDRKRKKRYIALQQELTQKRVDTMLLKEEKTSEPNQEHINKKMSDLREQQLQLCISMFQTTDCYNKLETLEKSTPKQLLAMRSLRADMRIAICEAFVDVMVNLKECCPSLTNDDLFYCVLSSLHCSKTVIMELMDTTSDALKTRKNRIKNKMGTYLFEQVFTVDNL</sequence>
<dbReference type="InterPro" id="IPR011990">
    <property type="entry name" value="TPR-like_helical_dom_sf"/>
</dbReference>
<dbReference type="InterPro" id="IPR019734">
    <property type="entry name" value="TPR_rpt"/>
</dbReference>
<evidence type="ECO:0000256" key="1">
    <source>
        <dbReference type="PROSITE-ProRule" id="PRU00339"/>
    </source>
</evidence>
<evidence type="ECO:0000313" key="2">
    <source>
        <dbReference type="EMBL" id="KAA5486746.1"/>
    </source>
</evidence>
<dbReference type="Gene3D" id="1.25.40.10">
    <property type="entry name" value="Tetratricopeptide repeat domain"/>
    <property type="match status" value="2"/>
</dbReference>